<accession>A0A0F9Y2G0</accession>
<organism evidence="1">
    <name type="scientific">marine sediment metagenome</name>
    <dbReference type="NCBI Taxonomy" id="412755"/>
    <lineage>
        <taxon>unclassified sequences</taxon>
        <taxon>metagenomes</taxon>
        <taxon>ecological metagenomes</taxon>
    </lineage>
</organism>
<dbReference type="EMBL" id="LAZR01000049">
    <property type="protein sequence ID" value="KKN98838.1"/>
    <property type="molecule type" value="Genomic_DNA"/>
</dbReference>
<evidence type="ECO:0000313" key="1">
    <source>
        <dbReference type="EMBL" id="KKN98838.1"/>
    </source>
</evidence>
<protein>
    <submittedName>
        <fullName evidence="1">Uncharacterized protein</fullName>
    </submittedName>
</protein>
<name>A0A0F9Y2G0_9ZZZZ</name>
<dbReference type="AlphaFoldDB" id="A0A0F9Y2G0"/>
<gene>
    <name evidence="1" type="ORF">LCGC14_0140790</name>
</gene>
<reference evidence="1" key="1">
    <citation type="journal article" date="2015" name="Nature">
        <title>Complex archaea that bridge the gap between prokaryotes and eukaryotes.</title>
        <authorList>
            <person name="Spang A."/>
            <person name="Saw J.H."/>
            <person name="Jorgensen S.L."/>
            <person name="Zaremba-Niedzwiedzka K."/>
            <person name="Martijn J."/>
            <person name="Lind A.E."/>
            <person name="van Eijk R."/>
            <person name="Schleper C."/>
            <person name="Guy L."/>
            <person name="Ettema T.J."/>
        </authorList>
    </citation>
    <scope>NUCLEOTIDE SEQUENCE</scope>
</reference>
<proteinExistence type="predicted"/>
<sequence>MMTTKDGMEDLGMLPNGCHLYRQPNGAGGQTYYSNECGVISMVWDTCIANESTLLMAILFEKRRRCVEFMIKKKELTPKEMGLAESLGCAHLFDEGSKLPRSTQEMLDDDIIKDITNDIPDNVLGDDHTDIVDVACSGQMPTLSNREPPPCMLRNDGIEGSFLLDDYTESNAVDDIIEDIKGPPDLVYGSDGPPRPSLWCMLFHRRKYWDTLKTKSVPHPSLIWRNIEETERYCHKCGREWTTTAISRPSPWGTTKG</sequence>
<comment type="caution">
    <text evidence="1">The sequence shown here is derived from an EMBL/GenBank/DDBJ whole genome shotgun (WGS) entry which is preliminary data.</text>
</comment>